<keyword evidence="4" id="KW-0843">Virulence</keyword>
<dbReference type="PANTHER" id="PTHR47338">
    <property type="entry name" value="ZN(II)2CYS6 TRANSCRIPTION FACTOR (EUROFUNG)-RELATED"/>
    <property type="match status" value="1"/>
</dbReference>
<keyword evidence="10" id="KW-1185">Reference proteome</keyword>
<sequence>MASSINDMGSYAQSDADQTDQRDDPLNIADYALQDDHTPNSASSIMSAFPKWDSIPLSNGRRSDFNSINANVDNSGDPNQLLSSVSDNSPAIFPGQPDAHPTAPTGATPGRSIGGASGAPANGGLTRAGSVDGIDTDTSPQSGFGFGDPFGDGGSQTNAGDAGSGTAKGSKSKEDDRDTDAPPPWSEMKTKAGKERKRLPLACIACRRKKIRCSGEKPACKHCLRSRIPCVYKVTTRKAAPRTDYMAMLDKRLKRMEDRIIKLVPKESMATVAAVGRAVVKPPLPGAPQKGPNAKKRPADEAFGQELEDWSKKGANIGQKPPGLPPKTESEEGSLLTEGADALPPKDIQEHLAEVYFDYIYGQSYPLLHKPSFMRRLAAGQVPPVLILAVCAISARFSTHPQIRSEPAFLRGENWAARARDIALKRYDTPNITILISYLLLGLYEFGTCQGGRSWMFGGMAQRMAYALQLHKDLDHDPLGKEKGARSELSFTDREIRRRTMWSCFIMDRFNSSGTDRPLFVSGQFIHVQLPIREHYFQMEIPGPTEDLEGNVRSPVPPDAGQIADAKENMGVVAYLVRAVAIWGRLVMFNNLGGKEQEKVPIWSPHSTFQELKKQARQFKESLPERLLWTQENLENHEVEKTANQFIFLHIVYHQVVLFLNRFSLPSHAGSRPPRDMPHQFLTEAAHAALDSANQISLLINEALNHHVAVPFAGYCAFLSSTVHIRGVFSKNPKLENMSKRYLAYNVKYLSKMKRYWGMFHFVAENLKELYRQHADAALRGPAAVNGTQTNIFQYGDWFDRYPHGVSRTDFEDPAVDAPKEAGTDAVLGQKPDLQSVEEFFASLSPTKKTTEPAKKARRGKNEKENRSKSVSAGTGRSPNQPSNPKHQSANASSSNRPDTSPTSGNVNPSPFPIPSPSQNQPFNANTHTSPDPATSPGSAFPGGPVMGPSFNSQPMSALDRQMVLQSYATFMDRNEPFALDPSAMASTPGFANPANPSAHASDNLFAWGAGNLSAGFGAAAGMGDVGGAINDPSIAWFMPFNVDPPLPTGGSAGSGGGGGGGLSDDGGGFFAGFGGLGGGFGGFGLDGGSNSGVGGPADLGFELGEGSGNQGPATSMQRTAPTVRGRHSQLENGAGILKYAQIRQRGCHWSLFWLLGVHIMVEGTAESSALHLICFVQPKFQSRLQPLHRIVIFLHLFAPSTASSVSKAQQIESPYSQTVRAGLYEHSFCLPLLTLHSLSPVSVPSSTKSHFSQGTKSPHHETATISNTTTTMSPVPAPSPSSSPSRATSPNTTTNSELRRRLHKTEQREQQLEYDVRQIERQFREVVAIREQLEAANAALEEEVQTLRRGKEEAEAKATIPRTD</sequence>
<keyword evidence="6" id="KW-0539">Nucleus</keyword>
<feature type="region of interest" description="Disordered" evidence="7">
    <location>
        <begin position="1245"/>
        <end position="1310"/>
    </location>
</feature>
<dbReference type="PROSITE" id="PS50048">
    <property type="entry name" value="ZN2_CY6_FUNGAL_2"/>
    <property type="match status" value="1"/>
</dbReference>
<evidence type="ECO:0000313" key="10">
    <source>
        <dbReference type="Proteomes" id="UP001365128"/>
    </source>
</evidence>
<dbReference type="InterPro" id="IPR001138">
    <property type="entry name" value="Zn2Cys6_DnaBD"/>
</dbReference>
<evidence type="ECO:0000256" key="7">
    <source>
        <dbReference type="SAM" id="MobiDB-lite"/>
    </source>
</evidence>
<gene>
    <name evidence="9" type="ORF">IWX46DRAFT_656311</name>
</gene>
<reference evidence="9 10" key="1">
    <citation type="submission" date="2024-04" db="EMBL/GenBank/DDBJ databases">
        <title>Phyllosticta paracitricarpa is synonymous to the EU quarantine fungus P. citricarpa based on phylogenomic analyses.</title>
        <authorList>
            <consortium name="Lawrence Berkeley National Laboratory"/>
            <person name="Van Ingen-Buijs V.A."/>
            <person name="Van Westerhoven A.C."/>
            <person name="Haridas S."/>
            <person name="Skiadas P."/>
            <person name="Martin F."/>
            <person name="Groenewald J.Z."/>
            <person name="Crous P.W."/>
            <person name="Seidl M.F."/>
        </authorList>
    </citation>
    <scope>NUCLEOTIDE SEQUENCE [LARGE SCALE GENOMIC DNA]</scope>
    <source>
        <strain evidence="9 10">CBS 122670</strain>
    </source>
</reference>
<evidence type="ECO:0000256" key="2">
    <source>
        <dbReference type="ARBA" id="ARBA00022723"/>
    </source>
</evidence>
<evidence type="ECO:0000256" key="3">
    <source>
        <dbReference type="ARBA" id="ARBA00023015"/>
    </source>
</evidence>
<dbReference type="SMART" id="SM00906">
    <property type="entry name" value="Fungal_trans"/>
    <property type="match status" value="1"/>
</dbReference>
<evidence type="ECO:0000256" key="1">
    <source>
        <dbReference type="ARBA" id="ARBA00004123"/>
    </source>
</evidence>
<dbReference type="InterPro" id="IPR050815">
    <property type="entry name" value="TF_fung"/>
</dbReference>
<dbReference type="PRINTS" id="PR00755">
    <property type="entry name" value="AFLATOXINBRP"/>
</dbReference>
<comment type="subcellular location">
    <subcellularLocation>
        <location evidence="1">Nucleus</location>
    </subcellularLocation>
</comment>
<dbReference type="Gene3D" id="4.10.240.10">
    <property type="entry name" value="Zn(2)-C6 fungal-type DNA-binding domain"/>
    <property type="match status" value="1"/>
</dbReference>
<dbReference type="InterPro" id="IPR036864">
    <property type="entry name" value="Zn2-C6_fun-type_DNA-bd_sf"/>
</dbReference>
<feature type="region of interest" description="Disordered" evidence="7">
    <location>
        <begin position="281"/>
        <end position="302"/>
    </location>
</feature>
<evidence type="ECO:0000256" key="6">
    <source>
        <dbReference type="ARBA" id="ARBA00023242"/>
    </source>
</evidence>
<feature type="compositionally biased region" description="Low complexity" evidence="7">
    <location>
        <begin position="1264"/>
        <end position="1275"/>
    </location>
</feature>
<dbReference type="EMBL" id="JBBPDW010000013">
    <property type="protein sequence ID" value="KAK7547093.1"/>
    <property type="molecule type" value="Genomic_DNA"/>
</dbReference>
<feature type="compositionally biased region" description="Polar residues" evidence="7">
    <location>
        <begin position="869"/>
        <end position="909"/>
    </location>
</feature>
<name>A0ABR1MGE0_9PEZI</name>
<accession>A0ABR1MGE0</accession>
<keyword evidence="2" id="KW-0479">Metal-binding</keyword>
<dbReference type="InterPro" id="IPR007219">
    <property type="entry name" value="XnlR_reg_dom"/>
</dbReference>
<feature type="compositionally biased region" description="Polar residues" evidence="7">
    <location>
        <begin position="1"/>
        <end position="16"/>
    </location>
</feature>
<evidence type="ECO:0000256" key="4">
    <source>
        <dbReference type="ARBA" id="ARBA00023026"/>
    </source>
</evidence>
<feature type="region of interest" description="Disordered" evidence="7">
    <location>
        <begin position="841"/>
        <end position="955"/>
    </location>
</feature>
<keyword evidence="3" id="KW-0805">Transcription regulation</keyword>
<feature type="compositionally biased region" description="Polar residues" evidence="7">
    <location>
        <begin position="65"/>
        <end position="89"/>
    </location>
</feature>
<evidence type="ECO:0000256" key="5">
    <source>
        <dbReference type="ARBA" id="ARBA00023163"/>
    </source>
</evidence>
<dbReference type="CDD" id="cd12148">
    <property type="entry name" value="fungal_TF_MHR"/>
    <property type="match status" value="1"/>
</dbReference>
<dbReference type="Proteomes" id="UP001365128">
    <property type="component" value="Unassembled WGS sequence"/>
</dbReference>
<dbReference type="PROSITE" id="PS00463">
    <property type="entry name" value="ZN2_CY6_FUNGAL_1"/>
    <property type="match status" value="1"/>
</dbReference>
<feature type="compositionally biased region" description="Polar residues" evidence="7">
    <location>
        <begin position="917"/>
        <end position="938"/>
    </location>
</feature>
<protein>
    <submittedName>
        <fullName evidence="9">Fungal-specific transcription factor domain-containing protein</fullName>
    </submittedName>
</protein>
<evidence type="ECO:0000313" key="9">
    <source>
        <dbReference type="EMBL" id="KAK7547093.1"/>
    </source>
</evidence>
<organism evidence="9 10">
    <name type="scientific">Phyllosticta citricarpa</name>
    <dbReference type="NCBI Taxonomy" id="55181"/>
    <lineage>
        <taxon>Eukaryota</taxon>
        <taxon>Fungi</taxon>
        <taxon>Dikarya</taxon>
        <taxon>Ascomycota</taxon>
        <taxon>Pezizomycotina</taxon>
        <taxon>Dothideomycetes</taxon>
        <taxon>Dothideomycetes incertae sedis</taxon>
        <taxon>Botryosphaeriales</taxon>
        <taxon>Phyllostictaceae</taxon>
        <taxon>Phyllosticta</taxon>
    </lineage>
</organism>
<feature type="domain" description="Zn(2)-C6 fungal-type" evidence="8">
    <location>
        <begin position="202"/>
        <end position="232"/>
    </location>
</feature>
<feature type="compositionally biased region" description="Basic and acidic residues" evidence="7">
    <location>
        <begin position="171"/>
        <end position="180"/>
    </location>
</feature>
<comment type="caution">
    <text evidence="9">The sequence shown here is derived from an EMBL/GenBank/DDBJ whole genome shotgun (WGS) entry which is preliminary data.</text>
</comment>
<feature type="compositionally biased region" description="Basic and acidic residues" evidence="7">
    <location>
        <begin position="1346"/>
        <end position="1357"/>
    </location>
</feature>
<feature type="region of interest" description="Disordered" evidence="7">
    <location>
        <begin position="1"/>
        <end position="28"/>
    </location>
</feature>
<feature type="compositionally biased region" description="Gly residues" evidence="7">
    <location>
        <begin position="144"/>
        <end position="154"/>
    </location>
</feature>
<feature type="region of interest" description="Disordered" evidence="7">
    <location>
        <begin position="314"/>
        <end position="341"/>
    </location>
</feature>
<feature type="compositionally biased region" description="Basic and acidic residues" evidence="7">
    <location>
        <begin position="849"/>
        <end position="868"/>
    </location>
</feature>
<dbReference type="SUPFAM" id="SSF57701">
    <property type="entry name" value="Zn2/Cys6 DNA-binding domain"/>
    <property type="match status" value="1"/>
</dbReference>
<keyword evidence="5" id="KW-0804">Transcription</keyword>
<dbReference type="CDD" id="cd00067">
    <property type="entry name" value="GAL4"/>
    <property type="match status" value="1"/>
</dbReference>
<dbReference type="SMART" id="SM00066">
    <property type="entry name" value="GAL4"/>
    <property type="match status" value="1"/>
</dbReference>
<dbReference type="Pfam" id="PF04082">
    <property type="entry name" value="Fungal_trans"/>
    <property type="match status" value="1"/>
</dbReference>
<dbReference type="Pfam" id="PF00172">
    <property type="entry name" value="Zn_clus"/>
    <property type="match status" value="1"/>
</dbReference>
<feature type="compositionally biased region" description="Low complexity" evidence="7">
    <location>
        <begin position="1283"/>
        <end position="1297"/>
    </location>
</feature>
<feature type="region of interest" description="Disordered" evidence="7">
    <location>
        <begin position="51"/>
        <end position="194"/>
    </location>
</feature>
<proteinExistence type="predicted"/>
<dbReference type="PANTHER" id="PTHR47338:SF27">
    <property type="entry name" value="ZN(II)2CYS6 TRANSCRIPTION FACTOR (EUROFUNG)"/>
    <property type="match status" value="1"/>
</dbReference>
<feature type="region of interest" description="Disordered" evidence="7">
    <location>
        <begin position="1345"/>
        <end position="1365"/>
    </location>
</feature>
<evidence type="ECO:0000259" key="8">
    <source>
        <dbReference type="PROSITE" id="PS50048"/>
    </source>
</evidence>